<dbReference type="Proteomes" id="UP000198420">
    <property type="component" value="Unassembled WGS sequence"/>
</dbReference>
<dbReference type="InterPro" id="IPR027417">
    <property type="entry name" value="P-loop_NTPase"/>
</dbReference>
<accession>A0A238UQR1</accession>
<feature type="compositionally biased region" description="Basic and acidic residues" evidence="1">
    <location>
        <begin position="77"/>
        <end position="87"/>
    </location>
</feature>
<feature type="region of interest" description="Disordered" evidence="1">
    <location>
        <begin position="62"/>
        <end position="95"/>
    </location>
</feature>
<protein>
    <submittedName>
        <fullName evidence="3">Type II secretory pathway, component ExeA (Predicted ATPase)</fullName>
    </submittedName>
</protein>
<keyword evidence="4" id="KW-1185">Reference proteome</keyword>
<dbReference type="RefSeq" id="WP_143226878.1">
    <property type="nucleotide sequence ID" value="NZ_FZNP01000001.1"/>
</dbReference>
<evidence type="ECO:0000259" key="2">
    <source>
        <dbReference type="SMART" id="SM00382"/>
    </source>
</evidence>
<feature type="region of interest" description="Disordered" evidence="1">
    <location>
        <begin position="802"/>
        <end position="823"/>
    </location>
</feature>
<dbReference type="SUPFAM" id="SSF52540">
    <property type="entry name" value="P-loop containing nucleoside triphosphate hydrolases"/>
    <property type="match status" value="1"/>
</dbReference>
<proteinExistence type="predicted"/>
<dbReference type="PANTHER" id="PTHR35894">
    <property type="entry name" value="GENERAL SECRETION PATHWAY PROTEIN A-RELATED"/>
    <property type="match status" value="1"/>
</dbReference>
<evidence type="ECO:0000313" key="4">
    <source>
        <dbReference type="Proteomes" id="UP000198420"/>
    </source>
</evidence>
<dbReference type="Gene3D" id="3.40.50.300">
    <property type="entry name" value="P-loop containing nucleotide triphosphate hydrolases"/>
    <property type="match status" value="1"/>
</dbReference>
<dbReference type="AlphaFoldDB" id="A0A238UQR1"/>
<reference evidence="4" key="1">
    <citation type="submission" date="2017-06" db="EMBL/GenBank/DDBJ databases">
        <authorList>
            <person name="Varghese N."/>
            <person name="Submissions S."/>
        </authorList>
    </citation>
    <scope>NUCLEOTIDE SEQUENCE [LARGE SCALE GENOMIC DNA]</scope>
    <source>
        <strain evidence="4">DSM 44485</strain>
    </source>
</reference>
<evidence type="ECO:0000313" key="3">
    <source>
        <dbReference type="EMBL" id="SNR24348.1"/>
    </source>
</evidence>
<feature type="compositionally biased region" description="Low complexity" evidence="1">
    <location>
        <begin position="807"/>
        <end position="823"/>
    </location>
</feature>
<dbReference type="InterPro" id="IPR003593">
    <property type="entry name" value="AAA+_ATPase"/>
</dbReference>
<dbReference type="PANTHER" id="PTHR35894:SF1">
    <property type="entry name" value="PHOSPHORIBULOKINASE _ URIDINE KINASE FAMILY"/>
    <property type="match status" value="1"/>
</dbReference>
<name>A0A238UQR1_9ACTN</name>
<feature type="region of interest" description="Disordered" evidence="1">
    <location>
        <begin position="1"/>
        <end position="22"/>
    </location>
</feature>
<gene>
    <name evidence="3" type="ORF">SAMN06265355_101293</name>
</gene>
<evidence type="ECO:0000256" key="1">
    <source>
        <dbReference type="SAM" id="MobiDB-lite"/>
    </source>
</evidence>
<sequence length="823" mass="88426">MTADHEPSPAARRNPFPPGASAMLGELPGEVVSLDTPAILTVRRVVDDYLARSLILWRDVRSPQGAGRHGGEAGAADPRELTDDEAVRASSTGANGEVIAVSGEAGTGKTHLLNTLIHRLRHPPPGAAIPRKIISLSAQTSDFGTLFRASFITRFHPDELKDVALGYYADVVAERLRTDFPHLAEQAAALERRDPGLDPRTLARQAGLAARVPRQLQERLWQVTGNKQFGTAFALLADVQLALAVMDWLASGAPPDARLQEQGITGALSSNAQMLDCMGALASLFGRQGLHFALVVDDMEKLLGRPGPLLPDMTNTADTLKSFHKLLRTFVESGGLLVLGGLPEYLDQLPDDVKSRIRTRISPSPLDGGQIAEYVRLRQGGVLEPFEQSACDAIHRLTGGSPRQVVRLCYRSFQLTVPPARVDAPAVHTAARQENLGYVVPLDDLLSNISEILNGRGWVAETSYPLLPERERPDFWIPMPPGQDRAGCAIVVSAPLVQLDEAESLIGRVRAIRSNSPKRRVVVVTGFLSEEIRPSLTQACGAPPIVYLADRFHDVLTAHLDGLNREIIGHRAGPAAAGSDIAMMHDSMERIRRQVTASHDHLLNLQSQVEQIRQQADRQLQAIRRDLAHPPAGSAGAAAEPERPGRGLPDAVARPFALARESLAAIDDVDAYIGRSFDLSRDDAATAGAMLSYRLRRYEIFEAIGVSMVLRRLVTSFEESVAGWLAGVRSRPGPTAEDRARLDRLCEAFEASYDAVPLSALSQLGTLSDDAVPGLSGSVAQVAIVDSLDGLSGRVRRNALSAAEDAVSGSDPPSGAVPGPSPV</sequence>
<dbReference type="InterPro" id="IPR052026">
    <property type="entry name" value="ExeA_AAA_ATPase_DNA-bind"/>
</dbReference>
<dbReference type="SMART" id="SM00382">
    <property type="entry name" value="AAA"/>
    <property type="match status" value="1"/>
</dbReference>
<organism evidence="3 4">
    <name type="scientific">Actinomadura mexicana</name>
    <dbReference type="NCBI Taxonomy" id="134959"/>
    <lineage>
        <taxon>Bacteria</taxon>
        <taxon>Bacillati</taxon>
        <taxon>Actinomycetota</taxon>
        <taxon>Actinomycetes</taxon>
        <taxon>Streptosporangiales</taxon>
        <taxon>Thermomonosporaceae</taxon>
        <taxon>Actinomadura</taxon>
    </lineage>
</organism>
<feature type="domain" description="AAA+ ATPase" evidence="2">
    <location>
        <begin position="95"/>
        <end position="367"/>
    </location>
</feature>
<dbReference type="EMBL" id="FZNP01000001">
    <property type="protein sequence ID" value="SNR24348.1"/>
    <property type="molecule type" value="Genomic_DNA"/>
</dbReference>
<dbReference type="OrthoDB" id="3948083at2"/>